<dbReference type="RefSeq" id="WP_358359151.1">
    <property type="nucleotide sequence ID" value="NZ_JBEZFP010000086.1"/>
</dbReference>
<sequence length="287" mass="31449">MSAPVLDHAATDYSVAHAYGLCQAAALAYKDEATVENTARDWGFDQVRHFRSPHAMPFPIEDTQAYVMAGDRMIVVAFRGTEPAQIRDWLSDATTPPVPGPGGKGFVHCGFNQALASVYPEVRDTIHELRGDGQTVWFTGHSLGGALAMLAGARLYFEDPRQLPDGVYTFGQPRTCEQQLARAHKQAFDRRSYRFVNNNDIVPQVPPAPVFTHVDALRYFDADGKLHDSMPVVSGLVDRARGLTADPFAPASDGVRDHFIGNYLAAFAKNLPQATGDRGQRLGPLRL</sequence>
<dbReference type="Gene3D" id="3.40.50.1820">
    <property type="entry name" value="alpha/beta hydrolase"/>
    <property type="match status" value="1"/>
</dbReference>
<evidence type="ECO:0000313" key="2">
    <source>
        <dbReference type="EMBL" id="MEU8137364.1"/>
    </source>
</evidence>
<dbReference type="PANTHER" id="PTHR45856">
    <property type="entry name" value="ALPHA/BETA-HYDROLASES SUPERFAMILY PROTEIN"/>
    <property type="match status" value="1"/>
</dbReference>
<organism evidence="2 3">
    <name type="scientific">Streptodolium elevatio</name>
    <dbReference type="NCBI Taxonomy" id="3157996"/>
    <lineage>
        <taxon>Bacteria</taxon>
        <taxon>Bacillati</taxon>
        <taxon>Actinomycetota</taxon>
        <taxon>Actinomycetes</taxon>
        <taxon>Kitasatosporales</taxon>
        <taxon>Streptomycetaceae</taxon>
        <taxon>Streptodolium</taxon>
    </lineage>
</organism>
<evidence type="ECO:0000259" key="1">
    <source>
        <dbReference type="Pfam" id="PF01764"/>
    </source>
</evidence>
<name>A0ABV3DQC5_9ACTN</name>
<dbReference type="EC" id="3.1.1.-" evidence="2"/>
<reference evidence="2 3" key="1">
    <citation type="submission" date="2024-06" db="EMBL/GenBank/DDBJ databases">
        <title>The Natural Products Discovery Center: Release of the First 8490 Sequenced Strains for Exploring Actinobacteria Biosynthetic Diversity.</title>
        <authorList>
            <person name="Kalkreuter E."/>
            <person name="Kautsar S.A."/>
            <person name="Yang D."/>
            <person name="Bader C.D."/>
            <person name="Teijaro C.N."/>
            <person name="Fluegel L."/>
            <person name="Davis C.M."/>
            <person name="Simpson J.R."/>
            <person name="Lauterbach L."/>
            <person name="Steele A.D."/>
            <person name="Gui C."/>
            <person name="Meng S."/>
            <person name="Li G."/>
            <person name="Viehrig K."/>
            <person name="Ye F."/>
            <person name="Su P."/>
            <person name="Kiefer A.F."/>
            <person name="Nichols A."/>
            <person name="Cepeda A.J."/>
            <person name="Yan W."/>
            <person name="Fan B."/>
            <person name="Jiang Y."/>
            <person name="Adhikari A."/>
            <person name="Zheng C.-J."/>
            <person name="Schuster L."/>
            <person name="Cowan T.M."/>
            <person name="Smanski M.J."/>
            <person name="Chevrette M.G."/>
            <person name="De Carvalho L.P.S."/>
            <person name="Shen B."/>
        </authorList>
    </citation>
    <scope>NUCLEOTIDE SEQUENCE [LARGE SCALE GENOMIC DNA]</scope>
    <source>
        <strain evidence="2 3">NPDC048946</strain>
    </source>
</reference>
<gene>
    <name evidence="2" type="ORF">AB0C36_28105</name>
</gene>
<dbReference type="InterPro" id="IPR002921">
    <property type="entry name" value="Fungal_lipase-type"/>
</dbReference>
<keyword evidence="2" id="KW-0378">Hydrolase</keyword>
<protein>
    <submittedName>
        <fullName evidence="2">Lipase family protein</fullName>
        <ecNumber evidence="2">3.1.1.-</ecNumber>
    </submittedName>
</protein>
<dbReference type="SUPFAM" id="SSF53474">
    <property type="entry name" value="alpha/beta-Hydrolases"/>
    <property type="match status" value="1"/>
</dbReference>
<feature type="domain" description="Fungal lipase-type" evidence="1">
    <location>
        <begin position="75"/>
        <end position="208"/>
    </location>
</feature>
<proteinExistence type="predicted"/>
<evidence type="ECO:0000313" key="3">
    <source>
        <dbReference type="Proteomes" id="UP001551482"/>
    </source>
</evidence>
<dbReference type="GO" id="GO:0016787">
    <property type="term" value="F:hydrolase activity"/>
    <property type="evidence" value="ECO:0007669"/>
    <property type="project" value="UniProtKB-KW"/>
</dbReference>
<dbReference type="Proteomes" id="UP001551482">
    <property type="component" value="Unassembled WGS sequence"/>
</dbReference>
<keyword evidence="3" id="KW-1185">Reference proteome</keyword>
<dbReference type="InterPro" id="IPR029058">
    <property type="entry name" value="AB_hydrolase_fold"/>
</dbReference>
<dbReference type="Pfam" id="PF01764">
    <property type="entry name" value="Lipase_3"/>
    <property type="match status" value="1"/>
</dbReference>
<dbReference type="InterPro" id="IPR051218">
    <property type="entry name" value="Sec_MonoDiacylglyc_Lipase"/>
</dbReference>
<accession>A0ABV3DQC5</accession>
<dbReference type="CDD" id="cd00519">
    <property type="entry name" value="Lipase_3"/>
    <property type="match status" value="1"/>
</dbReference>
<dbReference type="PANTHER" id="PTHR45856:SF24">
    <property type="entry name" value="FUNGAL LIPASE-LIKE DOMAIN-CONTAINING PROTEIN"/>
    <property type="match status" value="1"/>
</dbReference>
<dbReference type="EMBL" id="JBEZFP010000086">
    <property type="protein sequence ID" value="MEU8137364.1"/>
    <property type="molecule type" value="Genomic_DNA"/>
</dbReference>
<comment type="caution">
    <text evidence="2">The sequence shown here is derived from an EMBL/GenBank/DDBJ whole genome shotgun (WGS) entry which is preliminary data.</text>
</comment>